<accession>A0A0N1NXA7</accession>
<evidence type="ECO:0000256" key="3">
    <source>
        <dbReference type="ARBA" id="ARBA00022801"/>
    </source>
</evidence>
<comment type="similarity">
    <text evidence="1">Belongs to the peptidase M20 family.</text>
</comment>
<dbReference type="SUPFAM" id="SSF55031">
    <property type="entry name" value="Bacterial exopeptidase dimerisation domain"/>
    <property type="match status" value="1"/>
</dbReference>
<dbReference type="InterPro" id="IPR002933">
    <property type="entry name" value="Peptidase_M20"/>
</dbReference>
<comment type="caution">
    <text evidence="6">The sequence shown here is derived from an EMBL/GenBank/DDBJ whole genome shotgun (WGS) entry which is preliminary data.</text>
</comment>
<evidence type="ECO:0000256" key="4">
    <source>
        <dbReference type="PIRSR" id="PIRSR005962-1"/>
    </source>
</evidence>
<comment type="cofactor">
    <cofactor evidence="4">
        <name>Mn(2+)</name>
        <dbReference type="ChEBI" id="CHEBI:29035"/>
    </cofactor>
    <text evidence="4">The Mn(2+) ion enhances activity.</text>
</comment>
<feature type="binding site" evidence="4">
    <location>
        <position position="159"/>
    </location>
    <ligand>
        <name>Mn(2+)</name>
        <dbReference type="ChEBI" id="CHEBI:29035"/>
        <label>2</label>
    </ligand>
</feature>
<evidence type="ECO:0000313" key="7">
    <source>
        <dbReference type="Proteomes" id="UP000038010"/>
    </source>
</evidence>
<evidence type="ECO:0000256" key="2">
    <source>
        <dbReference type="ARBA" id="ARBA00006247"/>
    </source>
</evidence>
<dbReference type="PIRSF" id="PIRSF005962">
    <property type="entry name" value="Pept_M20D_amidohydro"/>
    <property type="match status" value="1"/>
</dbReference>
<dbReference type="PANTHER" id="PTHR11014:SF63">
    <property type="entry name" value="METALLOPEPTIDASE, PUTATIVE (AFU_ORTHOLOGUE AFUA_6G09600)-RELATED"/>
    <property type="match status" value="1"/>
</dbReference>
<dbReference type="GO" id="GO:0016787">
    <property type="term" value="F:hydrolase activity"/>
    <property type="evidence" value="ECO:0007669"/>
    <property type="project" value="UniProtKB-KW"/>
</dbReference>
<evidence type="ECO:0000259" key="5">
    <source>
        <dbReference type="Pfam" id="PF07687"/>
    </source>
</evidence>
<dbReference type="GeneID" id="28731027"/>
<feature type="domain" description="Peptidase M20 dimerisation" evidence="5">
    <location>
        <begin position="210"/>
        <end position="305"/>
    </location>
</feature>
<name>A0A0N1NXA7_9EURO</name>
<dbReference type="InterPro" id="IPR011650">
    <property type="entry name" value="Peptidase_M20_dimer"/>
</dbReference>
<dbReference type="AlphaFoldDB" id="A0A0N1NXA7"/>
<keyword evidence="4" id="KW-0479">Metal-binding</keyword>
<dbReference type="NCBIfam" id="TIGR01891">
    <property type="entry name" value="amidohydrolases"/>
    <property type="match status" value="1"/>
</dbReference>
<dbReference type="InterPro" id="IPR036264">
    <property type="entry name" value="Bact_exopeptidase_dim_dom"/>
</dbReference>
<dbReference type="PANTHER" id="PTHR11014">
    <property type="entry name" value="PEPTIDASE M20 FAMILY MEMBER"/>
    <property type="match status" value="1"/>
</dbReference>
<protein>
    <submittedName>
        <fullName evidence="6">Hippurate hydrolase</fullName>
    </submittedName>
</protein>
<dbReference type="SUPFAM" id="SSF53187">
    <property type="entry name" value="Zn-dependent exopeptidases"/>
    <property type="match status" value="1"/>
</dbReference>
<dbReference type="GO" id="GO:0046872">
    <property type="term" value="F:metal ion binding"/>
    <property type="evidence" value="ECO:0007669"/>
    <property type="project" value="UniProtKB-KW"/>
</dbReference>
<evidence type="ECO:0000313" key="6">
    <source>
        <dbReference type="EMBL" id="KPI38186.1"/>
    </source>
</evidence>
<reference evidence="6 7" key="1">
    <citation type="submission" date="2015-06" db="EMBL/GenBank/DDBJ databases">
        <title>Draft genome of the ant-associated black yeast Phialophora attae CBS 131958.</title>
        <authorList>
            <person name="Moreno L.F."/>
            <person name="Stielow B.J."/>
            <person name="de Hoog S."/>
            <person name="Vicente V.A."/>
            <person name="Weiss V.A."/>
            <person name="de Vries M."/>
            <person name="Cruz L.M."/>
            <person name="Souza E.M."/>
        </authorList>
    </citation>
    <scope>NUCLEOTIDE SEQUENCE [LARGE SCALE GENOMIC DNA]</scope>
    <source>
        <strain evidence="6 7">CBS 131958</strain>
    </source>
</reference>
<proteinExistence type="inferred from homology"/>
<evidence type="ECO:0000256" key="1">
    <source>
        <dbReference type="ARBA" id="ARBA00006153"/>
    </source>
</evidence>
<dbReference type="OrthoDB" id="6119954at2759"/>
<dbReference type="InterPro" id="IPR017439">
    <property type="entry name" value="Amidohydrolase"/>
</dbReference>
<organism evidence="6 7">
    <name type="scientific">Cyphellophora attinorum</name>
    <dbReference type="NCBI Taxonomy" id="1664694"/>
    <lineage>
        <taxon>Eukaryota</taxon>
        <taxon>Fungi</taxon>
        <taxon>Dikarya</taxon>
        <taxon>Ascomycota</taxon>
        <taxon>Pezizomycotina</taxon>
        <taxon>Eurotiomycetes</taxon>
        <taxon>Chaetothyriomycetidae</taxon>
        <taxon>Chaetothyriales</taxon>
        <taxon>Cyphellophoraceae</taxon>
        <taxon>Cyphellophora</taxon>
    </lineage>
</organism>
<gene>
    <name evidence="6" type="ORF">AB675_1038</name>
</gene>
<dbReference type="Proteomes" id="UP000038010">
    <property type="component" value="Unassembled WGS sequence"/>
</dbReference>
<keyword evidence="7" id="KW-1185">Reference proteome</keyword>
<feature type="binding site" evidence="4">
    <location>
        <position position="400"/>
    </location>
    <ligand>
        <name>Mn(2+)</name>
        <dbReference type="ChEBI" id="CHEBI:29035"/>
        <label>2</label>
    </ligand>
</feature>
<feature type="binding site" evidence="4">
    <location>
        <position position="125"/>
    </location>
    <ligand>
        <name>Mn(2+)</name>
        <dbReference type="ChEBI" id="CHEBI:29035"/>
        <label>2</label>
    </ligand>
</feature>
<dbReference type="Pfam" id="PF01546">
    <property type="entry name" value="Peptidase_M20"/>
    <property type="match status" value="1"/>
</dbReference>
<dbReference type="Gene3D" id="3.40.630.10">
    <property type="entry name" value="Zn peptidases"/>
    <property type="match status" value="1"/>
</dbReference>
<dbReference type="Pfam" id="PF07687">
    <property type="entry name" value="M20_dimer"/>
    <property type="match status" value="1"/>
</dbReference>
<dbReference type="STRING" id="1664694.A0A0N1NXA7"/>
<dbReference type="EMBL" id="LFJN01000020">
    <property type="protein sequence ID" value="KPI38186.1"/>
    <property type="molecule type" value="Genomic_DNA"/>
</dbReference>
<feature type="binding site" evidence="4">
    <location>
        <position position="123"/>
    </location>
    <ligand>
        <name>Mn(2+)</name>
        <dbReference type="ChEBI" id="CHEBI:29035"/>
        <label>2</label>
    </ligand>
</feature>
<keyword evidence="3 6" id="KW-0378">Hydrolase</keyword>
<feature type="binding site" evidence="4">
    <location>
        <position position="188"/>
    </location>
    <ligand>
        <name>Mn(2+)</name>
        <dbReference type="ChEBI" id="CHEBI:29035"/>
        <label>2</label>
    </ligand>
</feature>
<dbReference type="FunFam" id="3.30.70.360:FF:000001">
    <property type="entry name" value="N-acetyldiaminopimelate deacetylase"/>
    <property type="match status" value="1"/>
</dbReference>
<dbReference type="RefSeq" id="XP_017998149.1">
    <property type="nucleotide sequence ID" value="XM_018139157.1"/>
</dbReference>
<comment type="similarity">
    <text evidence="2">Belongs to the peptidase M20A family.</text>
</comment>
<dbReference type="Gene3D" id="3.30.70.360">
    <property type="match status" value="1"/>
</dbReference>
<sequence>MSKSSFAAVIEQHLPNLAAYRDLYKHFHHNPEISTLETETSARIASELRILNEKHSSPIEIKTNIGGTGLIGIHRNGDGPIVLLRADIDGLPVEEKTGLDYASTKRMMDTHLDQIEKPTMHACGHDFHITALLAAIETLLNAKNSWSGTLIYLFQPAEERGAGARMMLDDGLYTKHGCPIPDVCLGQHVWPHKAGNVFSRSGAMMSAADSYEITIFGRGGHGSMPHLAIDPVVIASHIVVRLQTLVSREVPPDETAVVTVGSLKAGDTVNVIAEEAKLQVNIRSVSEQWRRVLLDGLTRVVRAECDAGRATAPPRIVRLNQYPLTYNDEAVTRRVEHQFTRFFGDRHKLDMQPVLGSEDFPLLGSEVGRPYFFWFFGGHDPRDYDERVRLGTVNDIPMNHNPYFAPCIDPTLRTGVEAMVIAALSFVGKDRAGQQPKL</sequence>
<keyword evidence="4" id="KW-0464">Manganese</keyword>
<dbReference type="VEuPathDB" id="FungiDB:AB675_1038"/>